<evidence type="ECO:0000256" key="8">
    <source>
        <dbReference type="ARBA" id="ARBA00023239"/>
    </source>
</evidence>
<name>A0A381UPK3_9ZZZZ</name>
<keyword evidence="4" id="KW-0028">Amino-acid biosynthesis</keyword>
<sequence length="309" mass="33320">HKINNALGQGLLAKRMGKTRIIAETGAGQHGVATATVCAKLGLDCVVYMGEEDIRRQALNVFRMKLLGAEVISVDSGSKTLKDAINEAMRDWVTNVNDSYYLIGSVVGPHPYPMIVRDFQRIIGIETRKQILEQMGKLPDYVIACVGGGSNAMGLFYDFIGDEEVRLVGVEAGGDGIESGRHSSTISAGSVGVLHGSMSYLIQNEDGQIIETHSISAGLDYPGVGPEHSWLNDSQRASYVSVDDSQALEGFKLMCELEGIIPALEPAHAIYYISQLAPTLKEDQIIIMGLSGRGDKDMETVASEMDVQV</sequence>
<dbReference type="InterPro" id="IPR036052">
    <property type="entry name" value="TrpB-like_PALP_sf"/>
</dbReference>
<protein>
    <recommendedName>
        <fullName evidence="3">tryptophan synthase</fullName>
        <ecNumber evidence="3">4.2.1.20</ecNumber>
    </recommendedName>
</protein>
<keyword evidence="8" id="KW-0456">Lyase</keyword>
<dbReference type="NCBIfam" id="TIGR00263">
    <property type="entry name" value="trpB"/>
    <property type="match status" value="1"/>
</dbReference>
<dbReference type="GO" id="GO:0004834">
    <property type="term" value="F:tryptophan synthase activity"/>
    <property type="evidence" value="ECO:0007669"/>
    <property type="project" value="UniProtKB-EC"/>
</dbReference>
<dbReference type="EMBL" id="UINC01006639">
    <property type="protein sequence ID" value="SVA28753.1"/>
    <property type="molecule type" value="Genomic_DNA"/>
</dbReference>
<evidence type="ECO:0000256" key="6">
    <source>
        <dbReference type="ARBA" id="ARBA00022898"/>
    </source>
</evidence>
<evidence type="ECO:0000256" key="2">
    <source>
        <dbReference type="ARBA" id="ARBA00004733"/>
    </source>
</evidence>
<evidence type="ECO:0000259" key="10">
    <source>
        <dbReference type="Pfam" id="PF00291"/>
    </source>
</evidence>
<comment type="catalytic activity">
    <reaction evidence="9">
        <text>(1S,2R)-1-C-(indol-3-yl)glycerol 3-phosphate + L-serine = D-glyceraldehyde 3-phosphate + L-tryptophan + H2O</text>
        <dbReference type="Rhea" id="RHEA:10532"/>
        <dbReference type="ChEBI" id="CHEBI:15377"/>
        <dbReference type="ChEBI" id="CHEBI:33384"/>
        <dbReference type="ChEBI" id="CHEBI:57912"/>
        <dbReference type="ChEBI" id="CHEBI:58866"/>
        <dbReference type="ChEBI" id="CHEBI:59776"/>
        <dbReference type="EC" id="4.2.1.20"/>
    </reaction>
</comment>
<feature type="non-terminal residue" evidence="11">
    <location>
        <position position="1"/>
    </location>
</feature>
<gene>
    <name evidence="11" type="ORF">METZ01_LOCUS81607</name>
</gene>
<dbReference type="InterPro" id="IPR023026">
    <property type="entry name" value="Trp_synth_beta/beta-like"/>
</dbReference>
<evidence type="ECO:0000256" key="7">
    <source>
        <dbReference type="ARBA" id="ARBA00023141"/>
    </source>
</evidence>
<organism evidence="11">
    <name type="scientific">marine metagenome</name>
    <dbReference type="NCBI Taxonomy" id="408172"/>
    <lineage>
        <taxon>unclassified sequences</taxon>
        <taxon>metagenomes</taxon>
        <taxon>ecological metagenomes</taxon>
    </lineage>
</organism>
<dbReference type="GO" id="GO:0005737">
    <property type="term" value="C:cytoplasm"/>
    <property type="evidence" value="ECO:0007669"/>
    <property type="project" value="TreeGrafter"/>
</dbReference>
<keyword evidence="6" id="KW-0663">Pyridoxal phosphate</keyword>
<dbReference type="SUPFAM" id="SSF53686">
    <property type="entry name" value="Tryptophan synthase beta subunit-like PLP-dependent enzymes"/>
    <property type="match status" value="1"/>
</dbReference>
<evidence type="ECO:0000256" key="1">
    <source>
        <dbReference type="ARBA" id="ARBA00001933"/>
    </source>
</evidence>
<reference evidence="11" key="1">
    <citation type="submission" date="2018-05" db="EMBL/GenBank/DDBJ databases">
        <authorList>
            <person name="Lanie J.A."/>
            <person name="Ng W.-L."/>
            <person name="Kazmierczak K.M."/>
            <person name="Andrzejewski T.M."/>
            <person name="Davidsen T.M."/>
            <person name="Wayne K.J."/>
            <person name="Tettelin H."/>
            <person name="Glass J.I."/>
            <person name="Rusch D."/>
            <person name="Podicherti R."/>
            <person name="Tsui H.-C.T."/>
            <person name="Winkler M.E."/>
        </authorList>
    </citation>
    <scope>NUCLEOTIDE SEQUENCE</scope>
</reference>
<dbReference type="CDD" id="cd06446">
    <property type="entry name" value="Trp-synth_B"/>
    <property type="match status" value="1"/>
</dbReference>
<dbReference type="PANTHER" id="PTHR48077:SF3">
    <property type="entry name" value="TRYPTOPHAN SYNTHASE"/>
    <property type="match status" value="1"/>
</dbReference>
<keyword evidence="7" id="KW-0057">Aromatic amino acid biosynthesis</keyword>
<proteinExistence type="predicted"/>
<dbReference type="Gene3D" id="3.40.50.1100">
    <property type="match status" value="2"/>
</dbReference>
<dbReference type="FunFam" id="3.40.50.1100:FF:000004">
    <property type="entry name" value="Tryptophan synthase beta chain"/>
    <property type="match status" value="1"/>
</dbReference>
<comment type="pathway">
    <text evidence="2">Amino-acid biosynthesis; L-tryptophan biosynthesis; L-tryptophan from chorismate: step 5/5.</text>
</comment>
<dbReference type="PANTHER" id="PTHR48077">
    <property type="entry name" value="TRYPTOPHAN SYNTHASE-RELATED"/>
    <property type="match status" value="1"/>
</dbReference>
<evidence type="ECO:0000256" key="4">
    <source>
        <dbReference type="ARBA" id="ARBA00022605"/>
    </source>
</evidence>
<dbReference type="InterPro" id="IPR001926">
    <property type="entry name" value="TrpB-like_PALP"/>
</dbReference>
<evidence type="ECO:0000313" key="11">
    <source>
        <dbReference type="EMBL" id="SVA28753.1"/>
    </source>
</evidence>
<evidence type="ECO:0000256" key="3">
    <source>
        <dbReference type="ARBA" id="ARBA00012043"/>
    </source>
</evidence>
<dbReference type="EC" id="4.2.1.20" evidence="3"/>
<keyword evidence="5" id="KW-0822">Tryptophan biosynthesis</keyword>
<evidence type="ECO:0000256" key="9">
    <source>
        <dbReference type="ARBA" id="ARBA00049047"/>
    </source>
</evidence>
<dbReference type="FunFam" id="3.40.50.1100:FF:000001">
    <property type="entry name" value="Tryptophan synthase beta chain"/>
    <property type="match status" value="1"/>
</dbReference>
<dbReference type="Pfam" id="PF00291">
    <property type="entry name" value="PALP"/>
    <property type="match status" value="1"/>
</dbReference>
<comment type="cofactor">
    <cofactor evidence="1">
        <name>pyridoxal 5'-phosphate</name>
        <dbReference type="ChEBI" id="CHEBI:597326"/>
    </cofactor>
</comment>
<accession>A0A381UPK3</accession>
<dbReference type="AlphaFoldDB" id="A0A381UPK3"/>
<dbReference type="InterPro" id="IPR006654">
    <property type="entry name" value="Trp_synth_beta"/>
</dbReference>
<evidence type="ECO:0000256" key="5">
    <source>
        <dbReference type="ARBA" id="ARBA00022822"/>
    </source>
</evidence>
<feature type="domain" description="Tryptophan synthase beta chain-like PALP" evidence="10">
    <location>
        <begin position="9"/>
        <end position="292"/>
    </location>
</feature>